<keyword evidence="2" id="KW-1003">Cell membrane</keyword>
<geneLocation type="plasmid" evidence="7">
    <name>pDson04</name>
</geneLocation>
<keyword evidence="3 6" id="KW-0812">Transmembrane</keyword>
<organism evidence="7">
    <name type="scientific">Deinococcus sonorensis KR-87</name>
    <dbReference type="NCBI Taxonomy" id="694439"/>
    <lineage>
        <taxon>Bacteria</taxon>
        <taxon>Thermotogati</taxon>
        <taxon>Deinococcota</taxon>
        <taxon>Deinococci</taxon>
        <taxon>Deinococcales</taxon>
        <taxon>Deinococcaceae</taxon>
        <taxon>Deinococcus</taxon>
    </lineage>
</organism>
<dbReference type="InterPro" id="IPR007208">
    <property type="entry name" value="MrpF/PhaF-like"/>
</dbReference>
<name>A0AAU7U4W6_9DEIO</name>
<dbReference type="KEGG" id="dsc:ABOD76_00020"/>
<comment type="subcellular location">
    <subcellularLocation>
        <location evidence="1">Cell membrane</location>
        <topology evidence="1">Multi-pass membrane protein</topology>
    </subcellularLocation>
</comment>
<dbReference type="GO" id="GO:0015075">
    <property type="term" value="F:monoatomic ion transmembrane transporter activity"/>
    <property type="evidence" value="ECO:0007669"/>
    <property type="project" value="InterPro"/>
</dbReference>
<dbReference type="Pfam" id="PF04066">
    <property type="entry name" value="MrpF_PhaF"/>
    <property type="match status" value="1"/>
</dbReference>
<proteinExistence type="predicted"/>
<feature type="transmembrane region" description="Helical" evidence="6">
    <location>
        <begin position="56"/>
        <end position="79"/>
    </location>
</feature>
<accession>A0AAU7U4W6</accession>
<keyword evidence="4 6" id="KW-1133">Transmembrane helix</keyword>
<evidence type="ECO:0000256" key="1">
    <source>
        <dbReference type="ARBA" id="ARBA00004651"/>
    </source>
</evidence>
<feature type="transmembrane region" description="Helical" evidence="6">
    <location>
        <begin position="32"/>
        <end position="49"/>
    </location>
</feature>
<reference evidence="7" key="1">
    <citation type="submission" date="2024-06" db="EMBL/GenBank/DDBJ databases">
        <title>Draft Genome Sequence of Deinococcus sonorensis Type Strain KR-87, a Biofilm Producing Representative of the Genus Deinococcus.</title>
        <authorList>
            <person name="Boren L.S."/>
            <person name="Grosso R.A."/>
            <person name="Hugenberg-Cox A.N."/>
            <person name="Hill J.T.E."/>
            <person name="Albert C.M."/>
            <person name="Tuohy J.M."/>
        </authorList>
    </citation>
    <scope>NUCLEOTIDE SEQUENCE</scope>
    <source>
        <strain evidence="7">KR-87</strain>
        <plasmid evidence="7">pDson04</plasmid>
    </source>
</reference>
<gene>
    <name evidence="7" type="ORF">ABOD76_00020</name>
</gene>
<sequence>MNVWLIAATVMLLALLPCGVVCVRGNAVQRLVGLELAGLLTALTMVLLAEVFDRDLYFDLALACALMSFGGGLVFTRFLERWL</sequence>
<evidence type="ECO:0000256" key="2">
    <source>
        <dbReference type="ARBA" id="ARBA00022475"/>
    </source>
</evidence>
<dbReference type="EMBL" id="CP158296">
    <property type="protein sequence ID" value="XBV83397.1"/>
    <property type="molecule type" value="Genomic_DNA"/>
</dbReference>
<keyword evidence="5 6" id="KW-0472">Membrane</keyword>
<dbReference type="RefSeq" id="WP_350240847.1">
    <property type="nucleotide sequence ID" value="NZ_CP158296.1"/>
</dbReference>
<protein>
    <submittedName>
        <fullName evidence="7">Monovalent cation/H+ antiporter complex subunit F</fullName>
    </submittedName>
</protein>
<evidence type="ECO:0000256" key="3">
    <source>
        <dbReference type="ARBA" id="ARBA00022692"/>
    </source>
</evidence>
<dbReference type="AlphaFoldDB" id="A0AAU7U4W6"/>
<evidence type="ECO:0000313" key="7">
    <source>
        <dbReference type="EMBL" id="XBV83397.1"/>
    </source>
</evidence>
<evidence type="ECO:0000256" key="5">
    <source>
        <dbReference type="ARBA" id="ARBA00023136"/>
    </source>
</evidence>
<keyword evidence="7" id="KW-0614">Plasmid</keyword>
<evidence type="ECO:0000256" key="6">
    <source>
        <dbReference type="SAM" id="Phobius"/>
    </source>
</evidence>
<dbReference type="GO" id="GO:0005886">
    <property type="term" value="C:plasma membrane"/>
    <property type="evidence" value="ECO:0007669"/>
    <property type="project" value="UniProtKB-SubCell"/>
</dbReference>
<evidence type="ECO:0000256" key="4">
    <source>
        <dbReference type="ARBA" id="ARBA00022989"/>
    </source>
</evidence>